<evidence type="ECO:0000313" key="3">
    <source>
        <dbReference type="Proteomes" id="UP000184440"/>
    </source>
</evidence>
<keyword evidence="1" id="KW-0812">Transmembrane</keyword>
<dbReference type="Proteomes" id="UP000184440">
    <property type="component" value="Unassembled WGS sequence"/>
</dbReference>
<keyword evidence="3" id="KW-1185">Reference proteome</keyword>
<feature type="transmembrane region" description="Helical" evidence="1">
    <location>
        <begin position="152"/>
        <end position="170"/>
    </location>
</feature>
<evidence type="ECO:0000313" key="2">
    <source>
        <dbReference type="EMBL" id="SHN44386.1"/>
    </source>
</evidence>
<feature type="transmembrane region" description="Helical" evidence="1">
    <location>
        <begin position="230"/>
        <end position="247"/>
    </location>
</feature>
<keyword evidence="1" id="KW-0472">Membrane</keyword>
<feature type="transmembrane region" description="Helical" evidence="1">
    <location>
        <begin position="30"/>
        <end position="49"/>
    </location>
</feature>
<evidence type="ECO:0000256" key="1">
    <source>
        <dbReference type="SAM" id="Phobius"/>
    </source>
</evidence>
<dbReference type="STRING" id="134849.SAMN05443668_110191"/>
<feature type="transmembrane region" description="Helical" evidence="1">
    <location>
        <begin position="254"/>
        <end position="273"/>
    </location>
</feature>
<feature type="transmembrane region" description="Helical" evidence="1">
    <location>
        <begin position="69"/>
        <end position="89"/>
    </location>
</feature>
<dbReference type="RefSeq" id="WP_073261307.1">
    <property type="nucleotide sequence ID" value="NZ_FRCS01000010.1"/>
</dbReference>
<reference evidence="2 3" key="1">
    <citation type="submission" date="2016-11" db="EMBL/GenBank/DDBJ databases">
        <authorList>
            <person name="Jaros S."/>
            <person name="Januszkiewicz K."/>
            <person name="Wedrychowicz H."/>
        </authorList>
    </citation>
    <scope>NUCLEOTIDE SEQUENCE [LARGE SCALE GENOMIC DNA]</scope>
    <source>
        <strain evidence="2 3">DSM 46144</strain>
    </source>
</reference>
<feature type="transmembrane region" description="Helical" evidence="1">
    <location>
        <begin position="110"/>
        <end position="132"/>
    </location>
</feature>
<dbReference type="AlphaFoldDB" id="A0A1M7RDU4"/>
<gene>
    <name evidence="2" type="ORF">SAMN05443668_110191</name>
</gene>
<keyword evidence="1" id="KW-1133">Transmembrane helix</keyword>
<dbReference type="EMBL" id="FRCS01000010">
    <property type="protein sequence ID" value="SHN44386.1"/>
    <property type="molecule type" value="Genomic_DNA"/>
</dbReference>
<accession>A0A1M7RDU4</accession>
<evidence type="ECO:0008006" key="4">
    <source>
        <dbReference type="Google" id="ProtNLM"/>
    </source>
</evidence>
<protein>
    <recommendedName>
        <fullName evidence="4">ABC-type transport system involved in multi-copper enzyme maturation, permease component</fullName>
    </recommendedName>
</protein>
<name>A0A1M7RDU4_9ACTN</name>
<sequence length="519" mass="54615">MTALLDSPVETGVDRGRAMRALARVEAVRMLRSPVTIAAAVLFLTPWTYGWVSGSINRYPVLADDVVTAQFLALLILANGALVTANLAALRPYRHRADVLFDVLVLPKAWRTGALLLAVLAPTGLALVLTGLRTGVLAALPGAAGAPAWADVLTGPAVVALFGTLGVLLAGVTRSAVVAPVVALVVTSCAFIAPVGAASGSRVRLLLPIISPEFPMPVPSDLAERPAARHLLYLVGVIAVLAVLALVRSGARRMWVAGALAVIVAVGGAATQYRTDPSLREVRLTATNTPNALQTCRTVGDVRYCAFDDFRPWIEDWDAVLRSVRRAVPTTVGPPLVVRQRVLAEGYPESGTVTSLEEEQERAEVVERANVDAGTPEAIPIGTEWGNDRSAAVFAGAVAYRLMTGRSWRDGLPVCGSRGALLIWLVGQASERTAAGLRELDETSWNSLVLGDSSGYAMIGVPDPDAAAGLALLDKPDAAQLVRQHWAELTAPSTDADRFAALVGVPAAEQPPAEERTQC</sequence>
<proteinExistence type="predicted"/>
<organism evidence="2 3">
    <name type="scientific">Cryptosporangium aurantiacum</name>
    <dbReference type="NCBI Taxonomy" id="134849"/>
    <lineage>
        <taxon>Bacteria</taxon>
        <taxon>Bacillati</taxon>
        <taxon>Actinomycetota</taxon>
        <taxon>Actinomycetes</taxon>
        <taxon>Cryptosporangiales</taxon>
        <taxon>Cryptosporangiaceae</taxon>
        <taxon>Cryptosporangium</taxon>
    </lineage>
</organism>
<dbReference type="OrthoDB" id="3665898at2"/>
<feature type="transmembrane region" description="Helical" evidence="1">
    <location>
        <begin position="177"/>
        <end position="197"/>
    </location>
</feature>